<dbReference type="Proteomes" id="UP000190951">
    <property type="component" value="Chromosome"/>
</dbReference>
<dbReference type="PANTHER" id="PTHR12428:SF65">
    <property type="entry name" value="CYTOCHROME C OXIDASE ASSEMBLY PROTEIN COX18, MITOCHONDRIAL"/>
    <property type="match status" value="1"/>
</dbReference>
<keyword evidence="13" id="KW-1185">Reference proteome</keyword>
<feature type="transmembrane region" description="Helical" evidence="11">
    <location>
        <begin position="144"/>
        <end position="165"/>
    </location>
</feature>
<dbReference type="InterPro" id="IPR001708">
    <property type="entry name" value="YidC/ALB3/OXA1/COX18"/>
</dbReference>
<keyword evidence="2" id="KW-0813">Transport</keyword>
<dbReference type="GO" id="GO:0015031">
    <property type="term" value="P:protein transport"/>
    <property type="evidence" value="ECO:0007669"/>
    <property type="project" value="UniProtKB-KW"/>
</dbReference>
<dbReference type="InterPro" id="IPR028055">
    <property type="entry name" value="YidC/Oxa/ALB_C"/>
</dbReference>
<feature type="transmembrane region" description="Helical" evidence="11">
    <location>
        <begin position="7"/>
        <end position="26"/>
    </location>
</feature>
<keyword evidence="7 11" id="KW-0472">Membrane</keyword>
<dbReference type="EMBL" id="CP096983">
    <property type="protein sequence ID" value="URZ09523.1"/>
    <property type="molecule type" value="Genomic_DNA"/>
</dbReference>
<reference evidence="12 13" key="1">
    <citation type="submission" date="2022-04" db="EMBL/GenBank/DDBJ databases">
        <title>Genome sequence of C. roseum typestrain.</title>
        <authorList>
            <person name="Poehlein A."/>
            <person name="Schoch T."/>
            <person name="Duerre P."/>
            <person name="Daniel R."/>
        </authorList>
    </citation>
    <scope>NUCLEOTIDE SEQUENCE [LARGE SCALE GENOMIC DNA]</scope>
    <source>
        <strain evidence="12 13">DSM 7320</strain>
    </source>
</reference>
<dbReference type="AlphaFoldDB" id="A0A1S8LPR8"/>
<accession>A0A1S8LPR8</accession>
<evidence type="ECO:0000256" key="4">
    <source>
        <dbReference type="ARBA" id="ARBA00022692"/>
    </source>
</evidence>
<keyword evidence="6 11" id="KW-1133">Transmembrane helix</keyword>
<evidence type="ECO:0000256" key="10">
    <source>
        <dbReference type="SAM" id="MobiDB-lite"/>
    </source>
</evidence>
<dbReference type="GO" id="GO:0005886">
    <property type="term" value="C:plasma membrane"/>
    <property type="evidence" value="ECO:0007669"/>
    <property type="project" value="UniProtKB-SubCell"/>
</dbReference>
<evidence type="ECO:0000256" key="9">
    <source>
        <dbReference type="RuleBase" id="RU003945"/>
    </source>
</evidence>
<dbReference type="PANTHER" id="PTHR12428">
    <property type="entry name" value="OXA1"/>
    <property type="match status" value="1"/>
</dbReference>
<keyword evidence="8" id="KW-0143">Chaperone</keyword>
<evidence type="ECO:0000256" key="8">
    <source>
        <dbReference type="ARBA" id="ARBA00023186"/>
    </source>
</evidence>
<keyword evidence="3" id="KW-1003">Cell membrane</keyword>
<gene>
    <name evidence="12" type="primary">yidC</name>
    <name evidence="12" type="ORF">CROST_001950</name>
</gene>
<protein>
    <submittedName>
        <fullName evidence="12">Membrane protein insertase YidC</fullName>
    </submittedName>
</protein>
<keyword evidence="4 9" id="KW-0812">Transmembrane</keyword>
<dbReference type="CDD" id="cd20070">
    <property type="entry name" value="5TM_YidC_Alb3"/>
    <property type="match status" value="1"/>
</dbReference>
<evidence type="ECO:0000313" key="13">
    <source>
        <dbReference type="Proteomes" id="UP000190951"/>
    </source>
</evidence>
<proteinExistence type="inferred from homology"/>
<evidence type="ECO:0000256" key="11">
    <source>
        <dbReference type="SAM" id="Phobius"/>
    </source>
</evidence>
<dbReference type="Pfam" id="PF02096">
    <property type="entry name" value="60KD_IMP"/>
    <property type="match status" value="1"/>
</dbReference>
<dbReference type="NCBIfam" id="TIGR03592">
    <property type="entry name" value="yidC_oxa1_cterm"/>
    <property type="match status" value="1"/>
</dbReference>
<evidence type="ECO:0000313" key="12">
    <source>
        <dbReference type="EMBL" id="URZ09523.1"/>
    </source>
</evidence>
<dbReference type="STRING" id="84029.CROST_00620"/>
<name>A0A1S8LPR8_9CLOT</name>
<evidence type="ECO:0000256" key="7">
    <source>
        <dbReference type="ARBA" id="ARBA00023136"/>
    </source>
</evidence>
<feature type="transmembrane region" description="Helical" evidence="11">
    <location>
        <begin position="32"/>
        <end position="53"/>
    </location>
</feature>
<dbReference type="GO" id="GO:0032977">
    <property type="term" value="F:membrane insertase activity"/>
    <property type="evidence" value="ECO:0007669"/>
    <property type="project" value="InterPro"/>
</dbReference>
<keyword evidence="5" id="KW-0653">Protein transport</keyword>
<comment type="subcellular location">
    <subcellularLocation>
        <location evidence="1">Cell membrane</location>
        <topology evidence="1">Multi-pass membrane protein</topology>
    </subcellularLocation>
    <subcellularLocation>
        <location evidence="9">Membrane</location>
        <topology evidence="9">Multi-pass membrane protein</topology>
    </subcellularLocation>
</comment>
<dbReference type="KEGG" id="crw:CROST_001950"/>
<organism evidence="12 13">
    <name type="scientific">Clostridium felsineum</name>
    <dbReference type="NCBI Taxonomy" id="36839"/>
    <lineage>
        <taxon>Bacteria</taxon>
        <taxon>Bacillati</taxon>
        <taxon>Bacillota</taxon>
        <taxon>Clostridia</taxon>
        <taxon>Eubacteriales</taxon>
        <taxon>Clostridiaceae</taxon>
        <taxon>Clostridium</taxon>
    </lineage>
</organism>
<comment type="similarity">
    <text evidence="9">Belongs to the OXA1/ALB3/YidC family.</text>
</comment>
<feature type="region of interest" description="Disordered" evidence="10">
    <location>
        <begin position="233"/>
        <end position="256"/>
    </location>
</feature>
<evidence type="ECO:0000256" key="6">
    <source>
        <dbReference type="ARBA" id="ARBA00022989"/>
    </source>
</evidence>
<dbReference type="InterPro" id="IPR047196">
    <property type="entry name" value="YidC_ALB_C"/>
</dbReference>
<evidence type="ECO:0000256" key="3">
    <source>
        <dbReference type="ARBA" id="ARBA00022475"/>
    </source>
</evidence>
<evidence type="ECO:0000256" key="2">
    <source>
        <dbReference type="ARBA" id="ARBA00022448"/>
    </source>
</evidence>
<dbReference type="GO" id="GO:0051205">
    <property type="term" value="P:protein insertion into membrane"/>
    <property type="evidence" value="ECO:0007669"/>
    <property type="project" value="TreeGrafter"/>
</dbReference>
<feature type="transmembrane region" description="Helical" evidence="11">
    <location>
        <begin position="98"/>
        <end position="119"/>
    </location>
</feature>
<sequence length="256" mass="29296">MFKITALNNLFVQFFNSINNFVFSIIPNKNYSYGLAIILLTIIIKTLLIPFSIKQIKSSVLMNALQPDLKKLQTKYKSDPQKMQQETMKLYKEKNVNPFGGCLLLIIQYPILIALYYVFYSLHIKGIGFLWIHDLSQKATFSNWTTWILPIVSGATTYLSGILTMPPSSDPAQRKQTTTMNIGMSIFLLWMSWNFSAALVLYWTVSNLFQMAQSKVIITTVTARLKAEKNEVEENNELALENGDNNKKGKKNKKNK</sequence>
<feature type="transmembrane region" description="Helical" evidence="11">
    <location>
        <begin position="186"/>
        <end position="205"/>
    </location>
</feature>
<dbReference type="RefSeq" id="WP_077834876.1">
    <property type="nucleotide sequence ID" value="NZ_CP096983.1"/>
</dbReference>
<evidence type="ECO:0000256" key="1">
    <source>
        <dbReference type="ARBA" id="ARBA00004651"/>
    </source>
</evidence>
<evidence type="ECO:0000256" key="5">
    <source>
        <dbReference type="ARBA" id="ARBA00022927"/>
    </source>
</evidence>